<dbReference type="InterPro" id="IPR054265">
    <property type="entry name" value="DUF6996"/>
</dbReference>
<proteinExistence type="predicted"/>
<dbReference type="InterPro" id="IPR054266">
    <property type="entry name" value="DUF6997"/>
</dbReference>
<evidence type="ECO:0000313" key="3">
    <source>
        <dbReference type="EMBL" id="QHS86896.1"/>
    </source>
</evidence>
<dbReference type="Pfam" id="PF22515">
    <property type="entry name" value="DUF6996"/>
    <property type="match status" value="1"/>
</dbReference>
<feature type="domain" description="DUF6996" evidence="1">
    <location>
        <begin position="27"/>
        <end position="101"/>
    </location>
</feature>
<evidence type="ECO:0000259" key="2">
    <source>
        <dbReference type="Pfam" id="PF22518"/>
    </source>
</evidence>
<feature type="domain" description="DUF6997" evidence="2">
    <location>
        <begin position="121"/>
        <end position="271"/>
    </location>
</feature>
<reference evidence="3" key="1">
    <citation type="journal article" date="2020" name="Nature">
        <title>Giant virus diversity and host interactions through global metagenomics.</title>
        <authorList>
            <person name="Schulz F."/>
            <person name="Roux S."/>
            <person name="Paez-Espino D."/>
            <person name="Jungbluth S."/>
            <person name="Walsh D.A."/>
            <person name="Denef V.J."/>
            <person name="McMahon K.D."/>
            <person name="Konstantinidis K.T."/>
            <person name="Eloe-Fadrosh E.A."/>
            <person name="Kyrpides N.C."/>
            <person name="Woyke T."/>
        </authorList>
    </citation>
    <scope>NUCLEOTIDE SEQUENCE</scope>
    <source>
        <strain evidence="3">GVMAG-M-3300009422-16</strain>
    </source>
</reference>
<accession>A0A6C0B4B2</accession>
<dbReference type="AlphaFoldDB" id="A0A6C0B4B2"/>
<dbReference type="Pfam" id="PF22518">
    <property type="entry name" value="DUF6997"/>
    <property type="match status" value="1"/>
</dbReference>
<dbReference type="EMBL" id="MN739065">
    <property type="protein sequence ID" value="QHS86896.1"/>
    <property type="molecule type" value="Genomic_DNA"/>
</dbReference>
<organism evidence="3">
    <name type="scientific">viral metagenome</name>
    <dbReference type="NCBI Taxonomy" id="1070528"/>
    <lineage>
        <taxon>unclassified sequences</taxon>
        <taxon>metagenomes</taxon>
        <taxon>organismal metagenomes</taxon>
    </lineage>
</organism>
<evidence type="ECO:0000259" key="1">
    <source>
        <dbReference type="Pfam" id="PF22515"/>
    </source>
</evidence>
<name>A0A6C0B4B2_9ZZZZ</name>
<protein>
    <submittedName>
        <fullName evidence="3">Uncharacterized protein</fullName>
    </submittedName>
</protein>
<sequence>MINSGEITSVNKILQEKKQIKDKNNNKIWQHIIQFNKIDIINNVISFVTSSQIKDSKKTWTGRKNQFEPRLLCKMDSSRSRPEIFKENNICIISVKNGTYALIKENIYIPLNKYYCVPNIIHNTSNSLLLDIGDSETSMLDKLYYNDILEHIIGEKIKYGPLLGGRHRCNFNTLISSNQIKIAGSQYETDGCYETDNYVCIVEAKSVECDDFNIRQLYYPFREVYKKVGDKKEIICLFIYKDKKKFIHIHKFKWNNYEKMLDIVNIGYYQYCYN</sequence>